<protein>
    <submittedName>
        <fullName evidence="1">Uncharacterized protein</fullName>
    </submittedName>
</protein>
<keyword evidence="2" id="KW-1185">Reference proteome</keyword>
<dbReference type="Proteomes" id="UP000765509">
    <property type="component" value="Unassembled WGS sequence"/>
</dbReference>
<organism evidence="1 2">
    <name type="scientific">Austropuccinia psidii MF-1</name>
    <dbReference type="NCBI Taxonomy" id="1389203"/>
    <lineage>
        <taxon>Eukaryota</taxon>
        <taxon>Fungi</taxon>
        <taxon>Dikarya</taxon>
        <taxon>Basidiomycota</taxon>
        <taxon>Pucciniomycotina</taxon>
        <taxon>Pucciniomycetes</taxon>
        <taxon>Pucciniales</taxon>
        <taxon>Sphaerophragmiaceae</taxon>
        <taxon>Austropuccinia</taxon>
    </lineage>
</organism>
<dbReference type="EMBL" id="AVOT02022198">
    <property type="protein sequence ID" value="MBW0511460.1"/>
    <property type="molecule type" value="Genomic_DNA"/>
</dbReference>
<comment type="caution">
    <text evidence="1">The sequence shown here is derived from an EMBL/GenBank/DDBJ whole genome shotgun (WGS) entry which is preliminary data.</text>
</comment>
<gene>
    <name evidence="1" type="ORF">O181_051175</name>
</gene>
<name>A0A9Q3E2I8_9BASI</name>
<evidence type="ECO:0000313" key="1">
    <source>
        <dbReference type="EMBL" id="MBW0511460.1"/>
    </source>
</evidence>
<sequence>MLEKGWNQGLPYDKLKKDLVDTHPTASSFKLMLEKARHHTNRCMKYSHKQPDFKIGDLVLVSTLNFNNIKGPKIERFLLRKIYDKRTTWT</sequence>
<evidence type="ECO:0000313" key="2">
    <source>
        <dbReference type="Proteomes" id="UP000765509"/>
    </source>
</evidence>
<reference evidence="1" key="1">
    <citation type="submission" date="2021-03" db="EMBL/GenBank/DDBJ databases">
        <title>Draft genome sequence of rust myrtle Austropuccinia psidii MF-1, a brazilian biotype.</title>
        <authorList>
            <person name="Quecine M.C."/>
            <person name="Pachon D.M.R."/>
            <person name="Bonatelli M.L."/>
            <person name="Correr F.H."/>
            <person name="Franceschini L.M."/>
            <person name="Leite T.F."/>
            <person name="Margarido G.R.A."/>
            <person name="Almeida C.A."/>
            <person name="Ferrarezi J.A."/>
            <person name="Labate C.A."/>
        </authorList>
    </citation>
    <scope>NUCLEOTIDE SEQUENCE</scope>
    <source>
        <strain evidence="1">MF-1</strain>
    </source>
</reference>
<proteinExistence type="predicted"/>
<dbReference type="AlphaFoldDB" id="A0A9Q3E2I8"/>
<accession>A0A9Q3E2I8</accession>